<dbReference type="GO" id="GO:0061542">
    <property type="term" value="F:3-demethylubiquinol 3-O-methyltransferase activity"/>
    <property type="evidence" value="ECO:0007669"/>
    <property type="project" value="UniProtKB-UniRule"/>
</dbReference>
<reference evidence="7 8" key="1">
    <citation type="journal article" date="2018" name="Aquat. Microb. Ecol.">
        <title>Gammaproteobacterial methanotrophs dominate.</title>
        <authorList>
            <person name="Rissanen A.J."/>
            <person name="Saarenheimo J."/>
            <person name="Tiirola M."/>
            <person name="Peura S."/>
            <person name="Aalto S.L."/>
            <person name="Karvinen A."/>
            <person name="Nykanen H."/>
        </authorList>
    </citation>
    <scope>NUCLEOTIDE SEQUENCE [LARGE SCALE GENOMIC DNA]</scope>
    <source>
        <strain evidence="7">AMbin10</strain>
    </source>
</reference>
<dbReference type="AlphaFoldDB" id="A0A2W4QFW8"/>
<evidence type="ECO:0000313" key="7">
    <source>
        <dbReference type="EMBL" id="PZN70943.1"/>
    </source>
</evidence>
<feature type="binding site" evidence="5">
    <location>
        <position position="39"/>
    </location>
    <ligand>
        <name>S-adenosyl-L-methionine</name>
        <dbReference type="ChEBI" id="CHEBI:59789"/>
    </ligand>
</feature>
<comment type="catalytic activity">
    <reaction evidence="5">
        <text>a 3-demethylubiquinol + S-adenosyl-L-methionine = a ubiquinol + S-adenosyl-L-homocysteine + H(+)</text>
        <dbReference type="Rhea" id="RHEA:44380"/>
        <dbReference type="Rhea" id="RHEA-COMP:9566"/>
        <dbReference type="Rhea" id="RHEA-COMP:10914"/>
        <dbReference type="ChEBI" id="CHEBI:15378"/>
        <dbReference type="ChEBI" id="CHEBI:17976"/>
        <dbReference type="ChEBI" id="CHEBI:57856"/>
        <dbReference type="ChEBI" id="CHEBI:59789"/>
        <dbReference type="ChEBI" id="CHEBI:84422"/>
        <dbReference type="EC" id="2.1.1.64"/>
    </reaction>
</comment>
<comment type="caution">
    <text evidence="7">The sequence shown here is derived from an EMBL/GenBank/DDBJ whole genome shotgun (WGS) entry which is preliminary data.</text>
</comment>
<dbReference type="GO" id="GO:0010420">
    <property type="term" value="F:polyprenyldihydroxybenzoate methyltransferase activity"/>
    <property type="evidence" value="ECO:0007669"/>
    <property type="project" value="InterPro"/>
</dbReference>
<dbReference type="PANTHER" id="PTHR43464">
    <property type="entry name" value="METHYLTRANSFERASE"/>
    <property type="match status" value="1"/>
</dbReference>
<dbReference type="Pfam" id="PF08241">
    <property type="entry name" value="Methyltransf_11"/>
    <property type="match status" value="1"/>
</dbReference>
<comment type="similarity">
    <text evidence="5">Belongs to the methyltransferase superfamily. UbiG/COQ3 family.</text>
</comment>
<keyword evidence="4 5" id="KW-0949">S-adenosyl-L-methionine</keyword>
<feature type="domain" description="Methyltransferase type 11" evidence="6">
    <location>
        <begin position="67"/>
        <end position="162"/>
    </location>
</feature>
<sequence>MNEQTSIDPREVAFFQGLAALWWQENGPFWPLHCMNELRSNYIRDLLCTAFELDANAEKPLRGLRILDIGCGGGILSEAVARLGASVHGVDVAAKNIIIARQHAELGGLSIDYEIASAEILAGRGELYDAVLNMEVVEHVAELDLFLNACMKLVRPDGVMVVATINRTIASWLGAIVMAEYVLRWLPRGTHHWSRFPTPVEIENLLATDGMLVFANTGVVVNPFTRRFRLSAYMGVNYILTARKGTGQGDFTEALDW</sequence>
<evidence type="ECO:0000259" key="6">
    <source>
        <dbReference type="Pfam" id="PF08241"/>
    </source>
</evidence>
<evidence type="ECO:0000313" key="8">
    <source>
        <dbReference type="Proteomes" id="UP000249396"/>
    </source>
</evidence>
<dbReference type="UniPathway" id="UPA00232"/>
<keyword evidence="3 5" id="KW-0831">Ubiquinone biosynthesis</keyword>
<dbReference type="PANTHER" id="PTHR43464:SF19">
    <property type="entry name" value="UBIQUINONE BIOSYNTHESIS O-METHYLTRANSFERASE, MITOCHONDRIAL"/>
    <property type="match status" value="1"/>
</dbReference>
<organism evidence="7 8">
    <name type="scientific">Candidatus Methylumidiphilus alinenensis</name>
    <dbReference type="NCBI Taxonomy" id="2202197"/>
    <lineage>
        <taxon>Bacteria</taxon>
        <taxon>Pseudomonadati</taxon>
        <taxon>Pseudomonadota</taxon>
        <taxon>Gammaproteobacteria</taxon>
        <taxon>Methylococcales</taxon>
        <taxon>Candidatus Methylumidiphilus</taxon>
    </lineage>
</organism>
<dbReference type="InterPro" id="IPR029063">
    <property type="entry name" value="SAM-dependent_MTases_sf"/>
</dbReference>
<dbReference type="CDD" id="cd02440">
    <property type="entry name" value="AdoMet_MTases"/>
    <property type="match status" value="1"/>
</dbReference>
<proteinExistence type="inferred from homology"/>
<feature type="binding site" evidence="5">
    <location>
        <position position="91"/>
    </location>
    <ligand>
        <name>S-adenosyl-L-methionine</name>
        <dbReference type="ChEBI" id="CHEBI:59789"/>
    </ligand>
</feature>
<dbReference type="EMBL" id="QJPH01000539">
    <property type="protein sequence ID" value="PZN70943.1"/>
    <property type="molecule type" value="Genomic_DNA"/>
</dbReference>
<comment type="pathway">
    <text evidence="5">Cofactor biosynthesis; ubiquinone biosynthesis.</text>
</comment>
<accession>A0A2W4QFW8</accession>
<evidence type="ECO:0000256" key="4">
    <source>
        <dbReference type="ARBA" id="ARBA00022691"/>
    </source>
</evidence>
<dbReference type="GO" id="GO:0032259">
    <property type="term" value="P:methylation"/>
    <property type="evidence" value="ECO:0007669"/>
    <property type="project" value="UniProtKB-KW"/>
</dbReference>
<evidence type="ECO:0000256" key="2">
    <source>
        <dbReference type="ARBA" id="ARBA00022679"/>
    </source>
</evidence>
<keyword evidence="2 5" id="KW-0808">Transferase</keyword>
<gene>
    <name evidence="5" type="primary">ubiG</name>
    <name evidence="7" type="ORF">DM484_27520</name>
</gene>
<dbReference type="Gene3D" id="3.40.50.150">
    <property type="entry name" value="Vaccinia Virus protein VP39"/>
    <property type="match status" value="1"/>
</dbReference>
<evidence type="ECO:0000256" key="3">
    <source>
        <dbReference type="ARBA" id="ARBA00022688"/>
    </source>
</evidence>
<dbReference type="Proteomes" id="UP000249396">
    <property type="component" value="Unassembled WGS sequence"/>
</dbReference>
<dbReference type="InterPro" id="IPR010233">
    <property type="entry name" value="UbiG_MeTrfase"/>
</dbReference>
<evidence type="ECO:0000256" key="5">
    <source>
        <dbReference type="HAMAP-Rule" id="MF_00472"/>
    </source>
</evidence>
<dbReference type="GO" id="GO:0102208">
    <property type="term" value="F:2-polyprenyl-6-hydroxyphenol methylase activity"/>
    <property type="evidence" value="ECO:0007669"/>
    <property type="project" value="UniProtKB-EC"/>
</dbReference>
<dbReference type="EC" id="2.1.1.222" evidence="5"/>
<dbReference type="HAMAP" id="MF_00472">
    <property type="entry name" value="UbiG"/>
    <property type="match status" value="1"/>
</dbReference>
<evidence type="ECO:0000256" key="1">
    <source>
        <dbReference type="ARBA" id="ARBA00022603"/>
    </source>
</evidence>
<feature type="binding site" evidence="5">
    <location>
        <position position="134"/>
    </location>
    <ligand>
        <name>S-adenosyl-L-methionine</name>
        <dbReference type="ChEBI" id="CHEBI:59789"/>
    </ligand>
</feature>
<keyword evidence="1 5" id="KW-0489">Methyltransferase</keyword>
<dbReference type="NCBIfam" id="TIGR01983">
    <property type="entry name" value="UbiG"/>
    <property type="match status" value="1"/>
</dbReference>
<name>A0A2W4QFW8_9GAMM</name>
<comment type="function">
    <text evidence="5">O-methyltransferase that catalyzes the 2 O-methylation steps in the ubiquinone biosynthetic pathway.</text>
</comment>
<dbReference type="InterPro" id="IPR013216">
    <property type="entry name" value="Methyltransf_11"/>
</dbReference>
<dbReference type="SUPFAM" id="SSF53335">
    <property type="entry name" value="S-adenosyl-L-methionine-dependent methyltransferases"/>
    <property type="match status" value="1"/>
</dbReference>
<protein>
    <recommendedName>
        <fullName evidence="5">Ubiquinone biosynthesis O-methyltransferase</fullName>
    </recommendedName>
    <alternativeName>
        <fullName evidence="5">2-polyprenyl-6-hydroxyphenol methylase</fullName>
        <ecNumber evidence="5">2.1.1.222</ecNumber>
    </alternativeName>
    <alternativeName>
        <fullName evidence="5">3-demethylubiquinone 3-O-methyltransferase</fullName>
        <ecNumber evidence="5">2.1.1.64</ecNumber>
    </alternativeName>
</protein>
<dbReference type="EC" id="2.1.1.64" evidence="5"/>
<comment type="catalytic activity">
    <reaction evidence="5">
        <text>a 3-(all-trans-polyprenyl)benzene-1,2-diol + S-adenosyl-L-methionine = a 2-methoxy-6-(all-trans-polyprenyl)phenol + S-adenosyl-L-homocysteine + H(+)</text>
        <dbReference type="Rhea" id="RHEA:31411"/>
        <dbReference type="Rhea" id="RHEA-COMP:9550"/>
        <dbReference type="Rhea" id="RHEA-COMP:9551"/>
        <dbReference type="ChEBI" id="CHEBI:15378"/>
        <dbReference type="ChEBI" id="CHEBI:57856"/>
        <dbReference type="ChEBI" id="CHEBI:59789"/>
        <dbReference type="ChEBI" id="CHEBI:62729"/>
        <dbReference type="ChEBI" id="CHEBI:62731"/>
        <dbReference type="EC" id="2.1.1.222"/>
    </reaction>
</comment>
<feature type="binding site" evidence="5">
    <location>
        <position position="70"/>
    </location>
    <ligand>
        <name>S-adenosyl-L-methionine</name>
        <dbReference type="ChEBI" id="CHEBI:59789"/>
    </ligand>
</feature>